<keyword evidence="2" id="KW-0472">Membrane</keyword>
<feature type="chain" id="PRO_5042873400" evidence="3">
    <location>
        <begin position="26"/>
        <end position="862"/>
    </location>
</feature>
<keyword evidence="5" id="KW-1185">Reference proteome</keyword>
<feature type="region of interest" description="Disordered" evidence="1">
    <location>
        <begin position="108"/>
        <end position="128"/>
    </location>
</feature>
<evidence type="ECO:0000256" key="2">
    <source>
        <dbReference type="SAM" id="Phobius"/>
    </source>
</evidence>
<organism evidence="4 5">
    <name type="scientific">Achaetomium macrosporum</name>
    <dbReference type="NCBI Taxonomy" id="79813"/>
    <lineage>
        <taxon>Eukaryota</taxon>
        <taxon>Fungi</taxon>
        <taxon>Dikarya</taxon>
        <taxon>Ascomycota</taxon>
        <taxon>Pezizomycotina</taxon>
        <taxon>Sordariomycetes</taxon>
        <taxon>Sordariomycetidae</taxon>
        <taxon>Sordariales</taxon>
        <taxon>Chaetomiaceae</taxon>
        <taxon>Achaetomium</taxon>
    </lineage>
</organism>
<evidence type="ECO:0000256" key="3">
    <source>
        <dbReference type="SAM" id="SignalP"/>
    </source>
</evidence>
<gene>
    <name evidence="4" type="ORF">C8A03DRAFT_37792</name>
</gene>
<evidence type="ECO:0000313" key="4">
    <source>
        <dbReference type="EMBL" id="KAK4234431.1"/>
    </source>
</evidence>
<feature type="transmembrane region" description="Helical" evidence="2">
    <location>
        <begin position="702"/>
        <end position="721"/>
    </location>
</feature>
<reference evidence="4" key="1">
    <citation type="journal article" date="2023" name="Mol. Phylogenet. Evol.">
        <title>Genome-scale phylogeny and comparative genomics of the fungal order Sordariales.</title>
        <authorList>
            <person name="Hensen N."/>
            <person name="Bonometti L."/>
            <person name="Westerberg I."/>
            <person name="Brannstrom I.O."/>
            <person name="Guillou S."/>
            <person name="Cros-Aarteil S."/>
            <person name="Calhoun S."/>
            <person name="Haridas S."/>
            <person name="Kuo A."/>
            <person name="Mondo S."/>
            <person name="Pangilinan J."/>
            <person name="Riley R."/>
            <person name="LaButti K."/>
            <person name="Andreopoulos B."/>
            <person name="Lipzen A."/>
            <person name="Chen C."/>
            <person name="Yan M."/>
            <person name="Daum C."/>
            <person name="Ng V."/>
            <person name="Clum A."/>
            <person name="Steindorff A."/>
            <person name="Ohm R.A."/>
            <person name="Martin F."/>
            <person name="Silar P."/>
            <person name="Natvig D.O."/>
            <person name="Lalanne C."/>
            <person name="Gautier V."/>
            <person name="Ament-Velasquez S.L."/>
            <person name="Kruys A."/>
            <person name="Hutchinson M.I."/>
            <person name="Powell A.J."/>
            <person name="Barry K."/>
            <person name="Miller A.N."/>
            <person name="Grigoriev I.V."/>
            <person name="Debuchy R."/>
            <person name="Gladieux P."/>
            <person name="Hiltunen Thoren M."/>
            <person name="Johannesson H."/>
        </authorList>
    </citation>
    <scope>NUCLEOTIDE SEQUENCE</scope>
    <source>
        <strain evidence="4">CBS 532.94</strain>
    </source>
</reference>
<evidence type="ECO:0000256" key="1">
    <source>
        <dbReference type="SAM" id="MobiDB-lite"/>
    </source>
</evidence>
<accession>A0AAN7C3Q2</accession>
<name>A0AAN7C3Q2_9PEZI</name>
<proteinExistence type="predicted"/>
<dbReference type="Proteomes" id="UP001303760">
    <property type="component" value="Unassembled WGS sequence"/>
</dbReference>
<reference evidence="4" key="2">
    <citation type="submission" date="2023-05" db="EMBL/GenBank/DDBJ databases">
        <authorList>
            <consortium name="Lawrence Berkeley National Laboratory"/>
            <person name="Steindorff A."/>
            <person name="Hensen N."/>
            <person name="Bonometti L."/>
            <person name="Westerberg I."/>
            <person name="Brannstrom I.O."/>
            <person name="Guillou S."/>
            <person name="Cros-Aarteil S."/>
            <person name="Calhoun S."/>
            <person name="Haridas S."/>
            <person name="Kuo A."/>
            <person name="Mondo S."/>
            <person name="Pangilinan J."/>
            <person name="Riley R."/>
            <person name="Labutti K."/>
            <person name="Andreopoulos B."/>
            <person name="Lipzen A."/>
            <person name="Chen C."/>
            <person name="Yanf M."/>
            <person name="Daum C."/>
            <person name="Ng V."/>
            <person name="Clum A."/>
            <person name="Ohm R."/>
            <person name="Martin F."/>
            <person name="Silar P."/>
            <person name="Natvig D."/>
            <person name="Lalanne C."/>
            <person name="Gautier V."/>
            <person name="Ament-Velasquez S.L."/>
            <person name="Kruys A."/>
            <person name="Hutchinson M.I."/>
            <person name="Powell A.J."/>
            <person name="Barry K."/>
            <person name="Miller A.N."/>
            <person name="Grigoriev I.V."/>
            <person name="Debuchy R."/>
            <person name="Gladieux P."/>
            <person name="Thoren M.H."/>
            <person name="Johannesson H."/>
        </authorList>
    </citation>
    <scope>NUCLEOTIDE SEQUENCE</scope>
    <source>
        <strain evidence="4">CBS 532.94</strain>
    </source>
</reference>
<feature type="transmembrane region" description="Helical" evidence="2">
    <location>
        <begin position="616"/>
        <end position="644"/>
    </location>
</feature>
<comment type="caution">
    <text evidence="4">The sequence shown here is derived from an EMBL/GenBank/DDBJ whole genome shotgun (WGS) entry which is preliminary data.</text>
</comment>
<keyword evidence="3" id="KW-0732">Signal</keyword>
<dbReference type="AlphaFoldDB" id="A0AAN7C3Q2"/>
<feature type="transmembrane region" description="Helical" evidence="2">
    <location>
        <begin position="789"/>
        <end position="818"/>
    </location>
</feature>
<keyword evidence="2" id="KW-1133">Transmembrane helix</keyword>
<feature type="transmembrane region" description="Helical" evidence="2">
    <location>
        <begin position="755"/>
        <end position="783"/>
    </location>
</feature>
<evidence type="ECO:0000313" key="5">
    <source>
        <dbReference type="Proteomes" id="UP001303760"/>
    </source>
</evidence>
<sequence length="862" mass="87594">MLLAFSCWRVSRLLVILLLFSLSRGAQERMPRSGPSSADDSQSWLYDVISPETVETIAADTRLRSTYLAVVGVCADTARRLAQRYQVSQLATVSDDLESHLRKLSTSMDVPDRTDLSRRSPVQDGADGVDKRGLLSGITDALGNLVSGAAGNLLKGIGGIADNALPSAGFFAGVGIGQGAAQGLNLTSAGMSKTIAAKVAQENNMTASGLNPTLQNAAMGLTATALKAVMDAGSALNLTSLVSGLNISGAAMELGSGLGTGASLGLNISSAASPPPQPAAQSSGLDLPGIANNFALGLSRSFTQNIHISLPSGQMAAQLLQMVGPAAAGFGRGLGSGAAVGLGLQQGQPVPTTQAGGGLDVAGVSQVFAEGLTSSFLANGTVSRLTDSLGKQGGGMLPNVDIARAANGFARGLLTGVSDGVEAMGGVDALLNGKATVPAGAIPETNVAFNDSIGGAAVGLGQGLGTSGAITVQKLFAAKPAPTAQKRSVSAVRLVAHRSALAPRQGNTSSILDGVNLSQTLTADAISTIAQKGVDVLTCDGVAGIGLVARGLMESGVITLGGMDPKTTSFLTGLVPKGRIHIVNGKNTYDIDAADAVNASSILAAANNASVNNTKVIPFAVLLILHIGIAIGGLAVVFPMVVALRSLRSLLERMKMAHLLPPWTPKLTKVLWLGGIGPSVVLVLIFGVLVTPSSAHFQTAHGILGLLVVIVSLATVPLYVLSTPTAGLQAAGHDIPPITRRIHRLSIASHMVNNLLLILIAPAMFTGVSDLITLTLCLIQVVITFQTALTLVAGIAATIGFVFLGGQLASGADIFLLYRASKGAKGKGTERGDEERLPRVQAEKAGTDGRREAGTEGRSLMT</sequence>
<feature type="compositionally biased region" description="Basic and acidic residues" evidence="1">
    <location>
        <begin position="827"/>
        <end position="855"/>
    </location>
</feature>
<dbReference type="EMBL" id="MU860370">
    <property type="protein sequence ID" value="KAK4234431.1"/>
    <property type="molecule type" value="Genomic_DNA"/>
</dbReference>
<keyword evidence="2" id="KW-0812">Transmembrane</keyword>
<feature type="transmembrane region" description="Helical" evidence="2">
    <location>
        <begin position="670"/>
        <end position="690"/>
    </location>
</feature>
<feature type="region of interest" description="Disordered" evidence="1">
    <location>
        <begin position="824"/>
        <end position="862"/>
    </location>
</feature>
<feature type="signal peptide" evidence="3">
    <location>
        <begin position="1"/>
        <end position="25"/>
    </location>
</feature>
<protein>
    <submittedName>
        <fullName evidence="4">Uncharacterized protein</fullName>
    </submittedName>
</protein>